<dbReference type="InterPro" id="IPR024478">
    <property type="entry name" value="HlyB_4HB_MCP"/>
</dbReference>
<keyword evidence="3 7" id="KW-0472">Membrane</keyword>
<dbReference type="STRING" id="1503961.SAMN05421736_11988"/>
<comment type="subcellular location">
    <subcellularLocation>
        <location evidence="1">Cell membrane</location>
    </subcellularLocation>
</comment>
<keyword evidence="11" id="KW-1185">Reference proteome</keyword>
<dbReference type="GO" id="GO:0007165">
    <property type="term" value="P:signal transduction"/>
    <property type="evidence" value="ECO:0007669"/>
    <property type="project" value="UniProtKB-KW"/>
</dbReference>
<dbReference type="GO" id="GO:0006935">
    <property type="term" value="P:chemotaxis"/>
    <property type="evidence" value="ECO:0007669"/>
    <property type="project" value="UniProtKB-ARBA"/>
</dbReference>
<feature type="transmembrane region" description="Helical" evidence="7">
    <location>
        <begin position="7"/>
        <end position="29"/>
    </location>
</feature>
<protein>
    <submittedName>
        <fullName evidence="10">Methyl-accepting chemotaxis protein</fullName>
    </submittedName>
</protein>
<evidence type="ECO:0000256" key="7">
    <source>
        <dbReference type="SAM" id="Phobius"/>
    </source>
</evidence>
<accession>A0A1H3U9G7</accession>
<feature type="transmembrane region" description="Helical" evidence="7">
    <location>
        <begin position="184"/>
        <end position="206"/>
    </location>
</feature>
<reference evidence="11" key="1">
    <citation type="submission" date="2016-10" db="EMBL/GenBank/DDBJ databases">
        <authorList>
            <person name="Varghese N."/>
            <person name="Submissions S."/>
        </authorList>
    </citation>
    <scope>NUCLEOTIDE SEQUENCE [LARGE SCALE GENOMIC DNA]</scope>
    <source>
        <strain evidence="11">SP</strain>
    </source>
</reference>
<dbReference type="SMART" id="SM00283">
    <property type="entry name" value="MA"/>
    <property type="match status" value="1"/>
</dbReference>
<evidence type="ECO:0000256" key="6">
    <source>
        <dbReference type="PROSITE-ProRule" id="PRU00284"/>
    </source>
</evidence>
<sequence>MWRSLRVKILVSFSMIVVIIIAMSAYSLYNLTVVNRNVEAIVTEDTARVSNSDEMAYNMADRMASLRAYILSGEEVYREKFIQMAQESEELGDLMLSYSDSDQGIEYLVERSNYWNELTIDKIFQMYEDHGRDTTFLTIRYQLDPIAEEVQNGFRQIAIDEREKMTAKGKDLIEQGNLSQQLNIIVAVAAAGIAVFVSIFVAGRIVKPILTVVKRLEKIAEGDLTGEEIKTKSKDEIGQLTKAVNQMTSHLRLLLQRTVETSEKVSVASRHLADNAVQTAGATEAIANTTEEVASSAANTVESSHESAKAMEEMTQGIQRIAESSMVVSESVHEASEEVTSGNHELRRAIEQMKSIYKVSEETSESLNQLGDKSKAIGSIVQLITEISEQTNLLALNAAIEAARAGEQGKGFAVVADEVRKLAEESRKSAEEIGEVVTEIQKGTTQVVGQMNQSTNEVHNGITIVNEVGAAFERINKAIHTVSDQMQEVSAVSQEMSASSQQVSASVEDMASVANETADRFQQVKYGAEGQLTSISEISAATEQLNELAEELKTEVRKFKI</sequence>
<dbReference type="PANTHER" id="PTHR32089:SF112">
    <property type="entry name" value="LYSOZYME-LIKE PROTEIN-RELATED"/>
    <property type="match status" value="1"/>
</dbReference>
<dbReference type="Gene3D" id="1.10.287.950">
    <property type="entry name" value="Methyl-accepting chemotaxis protein"/>
    <property type="match status" value="1"/>
</dbReference>
<evidence type="ECO:0000313" key="11">
    <source>
        <dbReference type="Proteomes" id="UP000198935"/>
    </source>
</evidence>
<dbReference type="Pfam" id="PF12729">
    <property type="entry name" value="4HB_MCP_1"/>
    <property type="match status" value="1"/>
</dbReference>
<keyword evidence="7" id="KW-0812">Transmembrane</keyword>
<evidence type="ECO:0000256" key="1">
    <source>
        <dbReference type="ARBA" id="ARBA00004236"/>
    </source>
</evidence>
<keyword evidence="7" id="KW-1133">Transmembrane helix</keyword>
<dbReference type="Proteomes" id="UP000198935">
    <property type="component" value="Unassembled WGS sequence"/>
</dbReference>
<organism evidence="10 11">
    <name type="scientific">Evansella caseinilytica</name>
    <dbReference type="NCBI Taxonomy" id="1503961"/>
    <lineage>
        <taxon>Bacteria</taxon>
        <taxon>Bacillati</taxon>
        <taxon>Bacillota</taxon>
        <taxon>Bacilli</taxon>
        <taxon>Bacillales</taxon>
        <taxon>Bacillaceae</taxon>
        <taxon>Evansella</taxon>
    </lineage>
</organism>
<evidence type="ECO:0000256" key="2">
    <source>
        <dbReference type="ARBA" id="ARBA00022475"/>
    </source>
</evidence>
<dbReference type="PROSITE" id="PS50111">
    <property type="entry name" value="CHEMOTAXIS_TRANSDUC_2"/>
    <property type="match status" value="1"/>
</dbReference>
<comment type="similarity">
    <text evidence="5">Belongs to the methyl-accepting chemotaxis (MCP) protein family.</text>
</comment>
<dbReference type="PANTHER" id="PTHR32089">
    <property type="entry name" value="METHYL-ACCEPTING CHEMOTAXIS PROTEIN MCPB"/>
    <property type="match status" value="1"/>
</dbReference>
<dbReference type="Pfam" id="PF00015">
    <property type="entry name" value="MCPsignal"/>
    <property type="match status" value="1"/>
</dbReference>
<feature type="domain" description="Methyl-accepting transducer" evidence="8">
    <location>
        <begin position="275"/>
        <end position="511"/>
    </location>
</feature>
<dbReference type="SMART" id="SM00304">
    <property type="entry name" value="HAMP"/>
    <property type="match status" value="2"/>
</dbReference>
<evidence type="ECO:0000313" key="10">
    <source>
        <dbReference type="EMBL" id="SDZ59103.1"/>
    </source>
</evidence>
<dbReference type="CDD" id="cd06225">
    <property type="entry name" value="HAMP"/>
    <property type="match status" value="1"/>
</dbReference>
<evidence type="ECO:0000259" key="9">
    <source>
        <dbReference type="PROSITE" id="PS50885"/>
    </source>
</evidence>
<dbReference type="InterPro" id="IPR004089">
    <property type="entry name" value="MCPsignal_dom"/>
</dbReference>
<proteinExistence type="inferred from homology"/>
<feature type="domain" description="HAMP" evidence="9">
    <location>
        <begin position="203"/>
        <end position="256"/>
    </location>
</feature>
<dbReference type="EMBL" id="FNPI01000019">
    <property type="protein sequence ID" value="SDZ59103.1"/>
    <property type="molecule type" value="Genomic_DNA"/>
</dbReference>
<keyword evidence="4 6" id="KW-0807">Transducer</keyword>
<dbReference type="Pfam" id="PF00672">
    <property type="entry name" value="HAMP"/>
    <property type="match status" value="1"/>
</dbReference>
<keyword evidence="2" id="KW-1003">Cell membrane</keyword>
<evidence type="ECO:0000256" key="5">
    <source>
        <dbReference type="ARBA" id="ARBA00029447"/>
    </source>
</evidence>
<evidence type="ECO:0000259" key="8">
    <source>
        <dbReference type="PROSITE" id="PS50111"/>
    </source>
</evidence>
<dbReference type="SUPFAM" id="SSF58104">
    <property type="entry name" value="Methyl-accepting chemotaxis protein (MCP) signaling domain"/>
    <property type="match status" value="1"/>
</dbReference>
<evidence type="ECO:0000256" key="4">
    <source>
        <dbReference type="ARBA" id="ARBA00023224"/>
    </source>
</evidence>
<name>A0A1H3U9G7_9BACI</name>
<dbReference type="InterPro" id="IPR003660">
    <property type="entry name" value="HAMP_dom"/>
</dbReference>
<dbReference type="CDD" id="cd11386">
    <property type="entry name" value="MCP_signal"/>
    <property type="match status" value="1"/>
</dbReference>
<dbReference type="FunFam" id="1.10.287.950:FF:000001">
    <property type="entry name" value="Methyl-accepting chemotaxis sensory transducer"/>
    <property type="match status" value="1"/>
</dbReference>
<dbReference type="OrthoDB" id="2168386at2"/>
<gene>
    <name evidence="10" type="ORF">SAMN05421736_11988</name>
</gene>
<evidence type="ECO:0000256" key="3">
    <source>
        <dbReference type="ARBA" id="ARBA00023136"/>
    </source>
</evidence>
<dbReference type="AlphaFoldDB" id="A0A1H3U9G7"/>
<dbReference type="GO" id="GO:0005886">
    <property type="term" value="C:plasma membrane"/>
    <property type="evidence" value="ECO:0007669"/>
    <property type="project" value="UniProtKB-SubCell"/>
</dbReference>
<dbReference type="PROSITE" id="PS50885">
    <property type="entry name" value="HAMP"/>
    <property type="match status" value="1"/>
</dbReference>
<dbReference type="Gene3D" id="6.10.340.10">
    <property type="match status" value="1"/>
</dbReference>